<evidence type="ECO:0000313" key="2">
    <source>
        <dbReference type="Proteomes" id="UP000619788"/>
    </source>
</evidence>
<reference evidence="1 2" key="1">
    <citation type="submission" date="2021-01" db="EMBL/GenBank/DDBJ databases">
        <title>Whole genome shotgun sequence of Planobispora siamensis NBRC 107568.</title>
        <authorList>
            <person name="Komaki H."/>
            <person name="Tamura T."/>
        </authorList>
    </citation>
    <scope>NUCLEOTIDE SEQUENCE [LARGE SCALE GENOMIC DNA]</scope>
    <source>
        <strain evidence="1 2">NBRC 107568</strain>
    </source>
</reference>
<dbReference type="Proteomes" id="UP000619788">
    <property type="component" value="Unassembled WGS sequence"/>
</dbReference>
<organism evidence="1 2">
    <name type="scientific">Planobispora siamensis</name>
    <dbReference type="NCBI Taxonomy" id="936338"/>
    <lineage>
        <taxon>Bacteria</taxon>
        <taxon>Bacillati</taxon>
        <taxon>Actinomycetota</taxon>
        <taxon>Actinomycetes</taxon>
        <taxon>Streptosporangiales</taxon>
        <taxon>Streptosporangiaceae</taxon>
        <taxon>Planobispora</taxon>
    </lineage>
</organism>
<protein>
    <submittedName>
        <fullName evidence="1">Uncharacterized protein</fullName>
    </submittedName>
</protein>
<name>A0A8J3SGA7_9ACTN</name>
<comment type="caution">
    <text evidence="1">The sequence shown here is derived from an EMBL/GenBank/DDBJ whole genome shotgun (WGS) entry which is preliminary data.</text>
</comment>
<proteinExistence type="predicted"/>
<keyword evidence="2" id="KW-1185">Reference proteome</keyword>
<gene>
    <name evidence="1" type="ORF">Psi01_25750</name>
</gene>
<dbReference type="RefSeq" id="WP_204064195.1">
    <property type="nucleotide sequence ID" value="NZ_BOOJ01000023.1"/>
</dbReference>
<evidence type="ECO:0000313" key="1">
    <source>
        <dbReference type="EMBL" id="GIH91945.1"/>
    </source>
</evidence>
<sequence length="137" mass="13062">MAIRLSTAARNAACDAIVDLLDAGAGAATIEVRTGSQPASAEDAASGTLLCTFTLADPAFGGSATGTATMAGAPRSTTGAAAGTAGYFRAKDSSGNTVMDGSVSATGGGGDLQLNTTTISVGVNVQITSGTVTMPAG</sequence>
<accession>A0A8J3SGA7</accession>
<dbReference type="EMBL" id="BOOJ01000023">
    <property type="protein sequence ID" value="GIH91945.1"/>
    <property type="molecule type" value="Genomic_DNA"/>
</dbReference>
<dbReference type="AlphaFoldDB" id="A0A8J3SGA7"/>